<keyword evidence="3" id="KW-1185">Reference proteome</keyword>
<evidence type="ECO:0000313" key="2">
    <source>
        <dbReference type="EMBL" id="MFD2095032.1"/>
    </source>
</evidence>
<dbReference type="InterPro" id="IPR036397">
    <property type="entry name" value="RNaseH_sf"/>
</dbReference>
<feature type="domain" description="Integrase catalytic" evidence="1">
    <location>
        <begin position="139"/>
        <end position="313"/>
    </location>
</feature>
<dbReference type="PANTHER" id="PTHR47515">
    <property type="entry name" value="LOW CALCIUM RESPONSE LOCUS PROTEIN T"/>
    <property type="match status" value="1"/>
</dbReference>
<reference evidence="3" key="1">
    <citation type="journal article" date="2019" name="Int. J. Syst. Evol. Microbiol.">
        <title>The Global Catalogue of Microorganisms (GCM) 10K type strain sequencing project: providing services to taxonomists for standard genome sequencing and annotation.</title>
        <authorList>
            <consortium name="The Broad Institute Genomics Platform"/>
            <consortium name="The Broad Institute Genome Sequencing Center for Infectious Disease"/>
            <person name="Wu L."/>
            <person name="Ma J."/>
        </authorList>
    </citation>
    <scope>NUCLEOTIDE SEQUENCE [LARGE SCALE GENOMIC DNA]</scope>
    <source>
        <strain evidence="3">CGMCC 1.10992</strain>
    </source>
</reference>
<dbReference type="InterPro" id="IPR036388">
    <property type="entry name" value="WH-like_DNA-bd_sf"/>
</dbReference>
<dbReference type="PANTHER" id="PTHR47515:SF2">
    <property type="entry name" value="INTEGRASE CORE DOMAIN PROTEIN"/>
    <property type="match status" value="1"/>
</dbReference>
<dbReference type="RefSeq" id="WP_345337902.1">
    <property type="nucleotide sequence ID" value="NZ_BAABLI010000004.1"/>
</dbReference>
<dbReference type="Pfam" id="PF13683">
    <property type="entry name" value="rve_3"/>
    <property type="match status" value="1"/>
</dbReference>
<organism evidence="2 3">
    <name type="scientific">Corallincola platygyrae</name>
    <dbReference type="NCBI Taxonomy" id="1193278"/>
    <lineage>
        <taxon>Bacteria</taxon>
        <taxon>Pseudomonadati</taxon>
        <taxon>Pseudomonadota</taxon>
        <taxon>Gammaproteobacteria</taxon>
        <taxon>Alteromonadales</taxon>
        <taxon>Psychromonadaceae</taxon>
        <taxon>Corallincola</taxon>
    </lineage>
</organism>
<proteinExistence type="predicted"/>
<accession>A0ABW4XHR7</accession>
<dbReference type="PROSITE" id="PS50994">
    <property type="entry name" value="INTEGRASE"/>
    <property type="match status" value="1"/>
</dbReference>
<dbReference type="InterPro" id="IPR012337">
    <property type="entry name" value="RNaseH-like_sf"/>
</dbReference>
<protein>
    <submittedName>
        <fullName evidence="2">Integrase core domain-containing protein</fullName>
    </submittedName>
</protein>
<dbReference type="SUPFAM" id="SSF46689">
    <property type="entry name" value="Homeodomain-like"/>
    <property type="match status" value="1"/>
</dbReference>
<dbReference type="Gene3D" id="1.10.10.10">
    <property type="entry name" value="Winged helix-like DNA-binding domain superfamily/Winged helix DNA-binding domain"/>
    <property type="match status" value="1"/>
</dbReference>
<dbReference type="EMBL" id="JBHUHT010000007">
    <property type="protein sequence ID" value="MFD2095032.1"/>
    <property type="molecule type" value="Genomic_DNA"/>
</dbReference>
<dbReference type="InterPro" id="IPR001584">
    <property type="entry name" value="Integrase_cat-core"/>
</dbReference>
<dbReference type="Proteomes" id="UP001597380">
    <property type="component" value="Unassembled WGS sequence"/>
</dbReference>
<comment type="caution">
    <text evidence="2">The sequence shown here is derived from an EMBL/GenBank/DDBJ whole genome shotgun (WGS) entry which is preliminary data.</text>
</comment>
<dbReference type="InterPro" id="IPR009057">
    <property type="entry name" value="Homeodomain-like_sf"/>
</dbReference>
<evidence type="ECO:0000313" key="3">
    <source>
        <dbReference type="Proteomes" id="UP001597380"/>
    </source>
</evidence>
<evidence type="ECO:0000259" key="1">
    <source>
        <dbReference type="PROSITE" id="PS50994"/>
    </source>
</evidence>
<gene>
    <name evidence="2" type="ORF">ACFSJ3_03485</name>
</gene>
<dbReference type="Gene3D" id="3.30.420.10">
    <property type="entry name" value="Ribonuclease H-like superfamily/Ribonuclease H"/>
    <property type="match status" value="1"/>
</dbReference>
<name>A0ABW4XHR7_9GAMM</name>
<sequence length="401" mass="46613">MGKEDLPMPWIETCVMDQKIEVVGAYLKGGVTITALASAYGVSRKTIHKWVSRYEAQGPEGLAERSRAPKRCPHATDDVVVAALIDAKQRFPSWGPKKLIDLLRQEQPDCHWPADSTAGEILKRFGLVKKRRVKRKVPADGLPFSECNQSNQCWSADFKGDFRLGNKQRCYPLTITDNYSRYLLTCRSLPSIRYQDVRGWFEWVFREYGLPDTIRTDNGVPFASRSLGGLSQLSKMWIDQGIRPERIKPGRPQQNGRHERMHRSLKDAVCKQPGYSLLQQQRRFDRFVQEYNELRSHEGLERQTPASVYVPSNRVYSSLILPPEYDSTMTVRSIRHNGEMKWLNEKLYVSELLAKTRVGLLQTDNHLWDIYYRFQHIGRLNERTMKIEQLTEWRCSTFEKV</sequence>
<dbReference type="SUPFAM" id="SSF53098">
    <property type="entry name" value="Ribonuclease H-like"/>
    <property type="match status" value="1"/>
</dbReference>
<dbReference type="InterPro" id="IPR055247">
    <property type="entry name" value="InsJ-like_HTH"/>
</dbReference>
<dbReference type="Pfam" id="PF13518">
    <property type="entry name" value="HTH_28"/>
    <property type="match status" value="1"/>
</dbReference>